<reference evidence="10" key="2">
    <citation type="submission" date="2020-10" db="EMBL/GenBank/DDBJ databases">
        <title>Comparative genomics of the Acetobacterium genus.</title>
        <authorList>
            <person name="Marshall C."/>
            <person name="May H."/>
            <person name="Norman S."/>
        </authorList>
    </citation>
    <scope>NUCLEOTIDE SEQUENCE</scope>
    <source>
        <strain evidence="10">DER-2019</strain>
    </source>
</reference>
<dbReference type="PROSITE" id="PS00072">
    <property type="entry name" value="ACYL_COA_DH_1"/>
    <property type="match status" value="1"/>
</dbReference>
<dbReference type="InterPro" id="IPR006091">
    <property type="entry name" value="Acyl-CoA_Oxase/DH_mid-dom"/>
</dbReference>
<comment type="caution">
    <text evidence="10">The sequence shown here is derived from an EMBL/GenBank/DDBJ whole genome shotgun (WGS) entry which is preliminary data.</text>
</comment>
<sequence>MSLLYTEEQKALIALVKDMAENEIKPYVQELDEKGECPGELFKWAFDMGLHMLEIPEEFGGTGLSYETTAMIFEELAKVDAGYAITFVTTFVALRNVILSGSPEQGKYFADIIGKGNFAAFALTEPNAGSDPAALRGTAVKDGDDYILNATKTFITNGEIAALFVGFFKTDVKAGHKGISAFIIDADAPGITIGQHENKMGLRLSNTTDVTFENVRVPASSMVGAEGSGFKLALNALNLSRAFVATLAVGIMQRALDESVKYAKERKQFGKPIIKFQMVQQMLADMAIKTEASRVLVNNTMRMMDNGSLVRKEGSITKTFVSDCAQEVTSNAVQIFGGYGYSKEYPVEKLMRDCKVFQIFEGANQIQRMTIANELDREYK</sequence>
<evidence type="ECO:0000256" key="3">
    <source>
        <dbReference type="ARBA" id="ARBA00022630"/>
    </source>
</evidence>
<feature type="domain" description="Acyl-CoA dehydrogenase/oxidase C-terminal" evidence="7">
    <location>
        <begin position="227"/>
        <end position="374"/>
    </location>
</feature>
<evidence type="ECO:0000256" key="2">
    <source>
        <dbReference type="ARBA" id="ARBA00009347"/>
    </source>
</evidence>
<dbReference type="FunFam" id="2.40.110.10:FF:000001">
    <property type="entry name" value="Acyl-CoA dehydrogenase, mitochondrial"/>
    <property type="match status" value="1"/>
</dbReference>
<dbReference type="SUPFAM" id="SSF47203">
    <property type="entry name" value="Acyl-CoA dehydrogenase C-terminal domain-like"/>
    <property type="match status" value="1"/>
</dbReference>
<dbReference type="Proteomes" id="UP000616595">
    <property type="component" value="Unassembled WGS sequence"/>
</dbReference>
<dbReference type="AlphaFoldDB" id="A0A923HWD5"/>
<comment type="similarity">
    <text evidence="2 6">Belongs to the acyl-CoA dehydrogenase family.</text>
</comment>
<dbReference type="PROSITE" id="PS00073">
    <property type="entry name" value="ACYL_COA_DH_2"/>
    <property type="match status" value="1"/>
</dbReference>
<name>A0A923HWD5_9FIRM</name>
<evidence type="ECO:0000259" key="9">
    <source>
        <dbReference type="Pfam" id="PF02771"/>
    </source>
</evidence>
<dbReference type="PANTHER" id="PTHR43884:SF12">
    <property type="entry name" value="ISOVALERYL-COA DEHYDROGENASE, MITOCHONDRIAL-RELATED"/>
    <property type="match status" value="1"/>
</dbReference>
<dbReference type="RefSeq" id="WP_148567670.1">
    <property type="nucleotide sequence ID" value="NZ_RXYA01000011.1"/>
</dbReference>
<dbReference type="InterPro" id="IPR013786">
    <property type="entry name" value="AcylCoA_DH/ox_N"/>
</dbReference>
<evidence type="ECO:0000313" key="10">
    <source>
        <dbReference type="EMBL" id="MBC3889739.1"/>
    </source>
</evidence>
<feature type="domain" description="Acyl-CoA oxidase/dehydrogenase middle" evidence="8">
    <location>
        <begin position="120"/>
        <end position="215"/>
    </location>
</feature>
<evidence type="ECO:0000256" key="6">
    <source>
        <dbReference type="RuleBase" id="RU362125"/>
    </source>
</evidence>
<organism evidence="10 11">
    <name type="scientific">Acetobacterium paludosum</name>
    <dbReference type="NCBI Taxonomy" id="52693"/>
    <lineage>
        <taxon>Bacteria</taxon>
        <taxon>Bacillati</taxon>
        <taxon>Bacillota</taxon>
        <taxon>Clostridia</taxon>
        <taxon>Eubacteriales</taxon>
        <taxon>Eubacteriaceae</taxon>
        <taxon>Acetobacterium</taxon>
    </lineage>
</organism>
<evidence type="ECO:0000313" key="11">
    <source>
        <dbReference type="Proteomes" id="UP000616595"/>
    </source>
</evidence>
<dbReference type="GO" id="GO:0003995">
    <property type="term" value="F:acyl-CoA dehydrogenase activity"/>
    <property type="evidence" value="ECO:0007669"/>
    <property type="project" value="InterPro"/>
</dbReference>
<dbReference type="SUPFAM" id="SSF56645">
    <property type="entry name" value="Acyl-CoA dehydrogenase NM domain-like"/>
    <property type="match status" value="1"/>
</dbReference>
<feature type="domain" description="Acyl-CoA dehydrogenase/oxidase N-terminal" evidence="9">
    <location>
        <begin position="6"/>
        <end position="108"/>
    </location>
</feature>
<comment type="cofactor">
    <cofactor evidence="1 6">
        <name>FAD</name>
        <dbReference type="ChEBI" id="CHEBI:57692"/>
    </cofactor>
</comment>
<dbReference type="InterPro" id="IPR037069">
    <property type="entry name" value="AcylCoA_DH/ox_N_sf"/>
</dbReference>
<evidence type="ECO:0000256" key="1">
    <source>
        <dbReference type="ARBA" id="ARBA00001974"/>
    </source>
</evidence>
<protein>
    <submittedName>
        <fullName evidence="10">Acyl-CoA dehydrogenase</fullName>
    </submittedName>
</protein>
<dbReference type="Gene3D" id="2.40.110.10">
    <property type="entry name" value="Butyryl-CoA Dehydrogenase, subunit A, domain 2"/>
    <property type="match status" value="1"/>
</dbReference>
<dbReference type="InterPro" id="IPR009100">
    <property type="entry name" value="AcylCoA_DH/oxidase_NM_dom_sf"/>
</dbReference>
<dbReference type="Pfam" id="PF02770">
    <property type="entry name" value="Acyl-CoA_dh_M"/>
    <property type="match status" value="1"/>
</dbReference>
<evidence type="ECO:0000259" key="7">
    <source>
        <dbReference type="Pfam" id="PF00441"/>
    </source>
</evidence>
<accession>A0A923HWD5</accession>
<dbReference type="OrthoDB" id="9802447at2"/>
<dbReference type="Gene3D" id="1.20.140.10">
    <property type="entry name" value="Butyryl-CoA Dehydrogenase, subunit A, domain 3"/>
    <property type="match status" value="1"/>
</dbReference>
<dbReference type="Gene3D" id="1.10.540.10">
    <property type="entry name" value="Acyl-CoA dehydrogenase/oxidase, N-terminal domain"/>
    <property type="match status" value="1"/>
</dbReference>
<dbReference type="Pfam" id="PF02771">
    <property type="entry name" value="Acyl-CoA_dh_N"/>
    <property type="match status" value="1"/>
</dbReference>
<keyword evidence="11" id="KW-1185">Reference proteome</keyword>
<dbReference type="InterPro" id="IPR036250">
    <property type="entry name" value="AcylCo_DH-like_C"/>
</dbReference>
<dbReference type="InterPro" id="IPR006089">
    <property type="entry name" value="Acyl-CoA_DH_CS"/>
</dbReference>
<proteinExistence type="inferred from homology"/>
<reference evidence="10" key="1">
    <citation type="submission" date="2019-10" db="EMBL/GenBank/DDBJ databases">
        <authorList>
            <person name="Ross D.E."/>
            <person name="Gulliver D."/>
        </authorList>
    </citation>
    <scope>NUCLEOTIDE SEQUENCE</scope>
    <source>
        <strain evidence="10">DER-2019</strain>
    </source>
</reference>
<dbReference type="FunFam" id="1.20.140.10:FF:000011">
    <property type="entry name" value="Medium-chain specific acyl-CoA dehydrogenase, mitochondrial"/>
    <property type="match status" value="1"/>
</dbReference>
<keyword evidence="4 6" id="KW-0274">FAD</keyword>
<evidence type="ECO:0000256" key="5">
    <source>
        <dbReference type="ARBA" id="ARBA00023002"/>
    </source>
</evidence>
<evidence type="ECO:0000259" key="8">
    <source>
        <dbReference type="Pfam" id="PF02770"/>
    </source>
</evidence>
<dbReference type="PANTHER" id="PTHR43884">
    <property type="entry name" value="ACYL-COA DEHYDROGENASE"/>
    <property type="match status" value="1"/>
</dbReference>
<evidence type="ECO:0000256" key="4">
    <source>
        <dbReference type="ARBA" id="ARBA00022827"/>
    </source>
</evidence>
<dbReference type="EMBL" id="WJBD01000024">
    <property type="protein sequence ID" value="MBC3889739.1"/>
    <property type="molecule type" value="Genomic_DNA"/>
</dbReference>
<dbReference type="InterPro" id="IPR046373">
    <property type="entry name" value="Acyl-CoA_Oxase/DH_mid-dom_sf"/>
</dbReference>
<dbReference type="InterPro" id="IPR009075">
    <property type="entry name" value="AcylCo_DH/oxidase_C"/>
</dbReference>
<dbReference type="GO" id="GO:0050660">
    <property type="term" value="F:flavin adenine dinucleotide binding"/>
    <property type="evidence" value="ECO:0007669"/>
    <property type="project" value="InterPro"/>
</dbReference>
<dbReference type="Pfam" id="PF00441">
    <property type="entry name" value="Acyl-CoA_dh_1"/>
    <property type="match status" value="1"/>
</dbReference>
<dbReference type="PIRSF" id="PIRSF016578">
    <property type="entry name" value="HsaA"/>
    <property type="match status" value="1"/>
</dbReference>
<keyword evidence="3 6" id="KW-0285">Flavoprotein</keyword>
<keyword evidence="5 6" id="KW-0560">Oxidoreductase</keyword>
<gene>
    <name evidence="10" type="ORF">GH810_15620</name>
</gene>